<evidence type="ECO:0000313" key="3">
    <source>
        <dbReference type="EMBL" id="TDQ18430.1"/>
    </source>
</evidence>
<dbReference type="EMBL" id="SNYF01000005">
    <property type="protein sequence ID" value="TDQ18430.1"/>
    <property type="molecule type" value="Genomic_DNA"/>
</dbReference>
<dbReference type="Pfam" id="PF13086">
    <property type="entry name" value="AAA_11"/>
    <property type="match status" value="2"/>
</dbReference>
<feature type="domain" description="DNA2/NAM7 helicase helicase" evidence="1">
    <location>
        <begin position="287"/>
        <end position="410"/>
    </location>
</feature>
<dbReference type="SUPFAM" id="SSF52540">
    <property type="entry name" value="P-loop containing nucleoside triphosphate hydrolases"/>
    <property type="match status" value="1"/>
</dbReference>
<dbReference type="Proteomes" id="UP000294535">
    <property type="component" value="Unassembled WGS sequence"/>
</dbReference>
<dbReference type="PANTHER" id="PTHR10887">
    <property type="entry name" value="DNA2/NAM7 HELICASE FAMILY"/>
    <property type="match status" value="1"/>
</dbReference>
<keyword evidence="4" id="KW-1185">Reference proteome</keyword>
<dbReference type="InterPro" id="IPR045055">
    <property type="entry name" value="DNA2/NAM7-like"/>
</dbReference>
<name>A0A4R6T672_9BACT</name>
<keyword evidence="3" id="KW-0067">ATP-binding</keyword>
<accession>A0A4R6T672</accession>
<dbReference type="OrthoDB" id="9757917at2"/>
<dbReference type="RefSeq" id="WP_133551853.1">
    <property type="nucleotide sequence ID" value="NZ_SNYF01000005.1"/>
</dbReference>
<gene>
    <name evidence="3" type="ORF">DFQ04_0229</name>
</gene>
<evidence type="ECO:0000259" key="1">
    <source>
        <dbReference type="Pfam" id="PF13086"/>
    </source>
</evidence>
<dbReference type="Gene3D" id="3.40.50.300">
    <property type="entry name" value="P-loop containing nucleotide triphosphate hydrolases"/>
    <property type="match status" value="3"/>
</dbReference>
<dbReference type="CDD" id="cd18808">
    <property type="entry name" value="SF1_C_Upf1"/>
    <property type="match status" value="1"/>
</dbReference>
<dbReference type="InterPro" id="IPR041677">
    <property type="entry name" value="DNA2/NAM7_AAA_11"/>
</dbReference>
<feature type="domain" description="DNA2/NAM7 helicase-like C-terminal" evidence="2">
    <location>
        <begin position="992"/>
        <end position="1162"/>
    </location>
</feature>
<dbReference type="InterPro" id="IPR041679">
    <property type="entry name" value="DNA2/NAM7-like_C"/>
</dbReference>
<organism evidence="3 4">
    <name type="scientific">Algoriphagus boseongensis</name>
    <dbReference type="NCBI Taxonomy" id="1442587"/>
    <lineage>
        <taxon>Bacteria</taxon>
        <taxon>Pseudomonadati</taxon>
        <taxon>Bacteroidota</taxon>
        <taxon>Cytophagia</taxon>
        <taxon>Cytophagales</taxon>
        <taxon>Cyclobacteriaceae</taxon>
        <taxon>Algoriphagus</taxon>
    </lineage>
</organism>
<dbReference type="GO" id="GO:0004386">
    <property type="term" value="F:helicase activity"/>
    <property type="evidence" value="ECO:0007669"/>
    <property type="project" value="UniProtKB-KW"/>
</dbReference>
<evidence type="ECO:0000259" key="2">
    <source>
        <dbReference type="Pfam" id="PF13087"/>
    </source>
</evidence>
<evidence type="ECO:0000313" key="4">
    <source>
        <dbReference type="Proteomes" id="UP000294535"/>
    </source>
</evidence>
<dbReference type="InterPro" id="IPR027417">
    <property type="entry name" value="P-loop_NTPase"/>
</dbReference>
<feature type="domain" description="DNA2/NAM7 helicase helicase" evidence="1">
    <location>
        <begin position="917"/>
        <end position="961"/>
    </location>
</feature>
<dbReference type="InterPro" id="IPR047187">
    <property type="entry name" value="SF1_C_Upf1"/>
</dbReference>
<keyword evidence="3" id="KW-0547">Nucleotide-binding</keyword>
<keyword evidence="3" id="KW-0378">Hydrolase</keyword>
<dbReference type="Pfam" id="PF13087">
    <property type="entry name" value="AAA_12"/>
    <property type="match status" value="1"/>
</dbReference>
<comment type="caution">
    <text evidence="3">The sequence shown here is derived from an EMBL/GenBank/DDBJ whole genome shotgun (WGS) entry which is preliminary data.</text>
</comment>
<dbReference type="PANTHER" id="PTHR10887:SF530">
    <property type="entry name" value="SUPERFAMILY I DNA HELICASES"/>
    <property type="match status" value="1"/>
</dbReference>
<proteinExistence type="predicted"/>
<keyword evidence="3" id="KW-0347">Helicase</keyword>
<sequence length="1286" mass="147849">MPESIFQTYLNRLTDLSTKNRSLYLPKLDGFGMLDLREFDFLMNEPSFELIRKLLEGKKKITLAPELDPRSGDSNQVSKLLSRMAFRDQLTQEETGEQSLYIAWLFAEGKLINGQLIRSPLLLKPIQLKKENGFWNLISEEGWQWNPAFALAWRHAHGKSLDESFSDELLENLPKDALEFRTALAKLIPEHFSIQVQSNLFEDQILPFPLSQISLDQEKFSEGKVVLKPYAVLGQIAQKGSFLFSDYEDLIQNHGEASLEDLFQNFFLPQQNELAIREENLFPVFPLDASQESALIKVRQGKSLVIQGPPGTGKSQLIANLVSDYIARGKKVLVVSQKRAALDVVFARLEKAGFGAFLALVHDFRADQKILFEKVKNQIEAIEDYQSQNRGINSIQLERELSQLSKTISRLSGKFEELRTAIFDDKPAGIPIKKLYLDAAIHEQAFSSPDLIQLNFEEAKTFKQQFRVFTDYQTKFEGGFWEKRRPFSSVQAKDFPQISSALKSLDEQRRLLPEMLQGINGRDFLQSAWSDSGLLERVQLLILALNQLSKPENDFSLIFKAGEKKALEKIQKVLIQSVQISEGWKFELGDSLDQLQGELEGAIVLSKSFLGNLRAKFSKSKFPLVFQVLSDNDLSFQLDILLDLQEECKSKLEVQSKISQLPSSSFFNHSGDFRNDIILLEKLLNWAEKWGQIPEIHRLMDWKNLSHVDFRSSLDKLKIWLEGFTPDHLSYQLCFTEEQFLELLEKGLEQVFPENPFQWPTVFSELIAFDQFLNSWKFRDLGAALFQDVGHLALEEKLDAFWNGWRLAWIGEIERQHPILAEMGSLTLGNEMNQLKTAILEKRKNARHLALLRLREQLAEHLEFNRLGNRVTYRDLLYQVSKKRQRWPIRKLVEELGEDLFRLMPCWLGSPETVSAVFPSQQLFDLVIFDEASQCPVERGLPAMLRGKQIVIAGDSKQLRPSDFYQVKWESEEEGMEYEAESLLELASHFFENNPLRGHYRSADPALIHFSNEHFYGNRLETLPDYTTIQAGKTPFSWEKVEGIWENQINKIEAEAVLDRVREIFEKASKDSIGIVTGNYFQMELIRELLWKAGFQGEGIKVRNIENVQGDEFDQVILSLGYAPNREGKLVTNFGLLGKSGAENRLNVAITRARKMLHVISSIEPEDFRSRQLTNPGLALLREFLTFVKVQSHNRSIPAPEARVAGFEIDWSLKNQLIDQDKGYSKNIPSAVMDLIWTDAEGNQKAILTDDQRFFQAPSAKAALAYHPILLEEKGWNWEWKWSRRF</sequence>
<reference evidence="3 4" key="1">
    <citation type="submission" date="2019-03" db="EMBL/GenBank/DDBJ databases">
        <title>Genomic Encyclopedia of Type Strains, Phase III (KMG-III): the genomes of soil and plant-associated and newly described type strains.</title>
        <authorList>
            <person name="Whitman W."/>
        </authorList>
    </citation>
    <scope>NUCLEOTIDE SEQUENCE [LARGE SCALE GENOMIC DNA]</scope>
    <source>
        <strain evidence="3 4">CECT 8446</strain>
    </source>
</reference>
<protein>
    <submittedName>
        <fullName evidence="3">Superfamily I DNA and/or RNA helicase</fullName>
    </submittedName>
</protein>